<dbReference type="InterPro" id="IPR013216">
    <property type="entry name" value="Methyltransf_11"/>
</dbReference>
<dbReference type="EMBL" id="LR724333">
    <property type="protein sequence ID" value="VWO94913.1"/>
    <property type="molecule type" value="Genomic_DNA"/>
</dbReference>
<accession>A0A5K1JU11</accession>
<dbReference type="Gene3D" id="3.40.50.150">
    <property type="entry name" value="Vaccinia Virus protein VP39"/>
    <property type="match status" value="1"/>
</dbReference>
<dbReference type="Pfam" id="PF08241">
    <property type="entry name" value="Methyltransf_11"/>
    <property type="match status" value="1"/>
</dbReference>
<reference evidence="2" key="1">
    <citation type="submission" date="2019-10" db="EMBL/GenBank/DDBJ databases">
        <authorList>
            <person name="Nor Muhammad N."/>
        </authorList>
    </citation>
    <scope>NUCLEOTIDE SEQUENCE</scope>
</reference>
<dbReference type="SUPFAM" id="SSF53335">
    <property type="entry name" value="S-adenosyl-L-methionine-dependent methyltransferases"/>
    <property type="match status" value="1"/>
</dbReference>
<name>A0A5K1JU11_9APHY</name>
<organism evidence="2">
    <name type="scientific">Ganoderma boninense</name>
    <dbReference type="NCBI Taxonomy" id="34458"/>
    <lineage>
        <taxon>Eukaryota</taxon>
        <taxon>Fungi</taxon>
        <taxon>Dikarya</taxon>
        <taxon>Basidiomycota</taxon>
        <taxon>Agaricomycotina</taxon>
        <taxon>Agaricomycetes</taxon>
        <taxon>Polyporales</taxon>
        <taxon>Polyporaceae</taxon>
        <taxon>Ganoderma</taxon>
    </lineage>
</organism>
<dbReference type="InterPro" id="IPR029063">
    <property type="entry name" value="SAM-dependent_MTases_sf"/>
</dbReference>
<evidence type="ECO:0000313" key="2">
    <source>
        <dbReference type="EMBL" id="VWO94913.1"/>
    </source>
</evidence>
<feature type="domain" description="Methyltransferase type 11" evidence="1">
    <location>
        <begin position="54"/>
        <end position="128"/>
    </location>
</feature>
<sequence>MDPRKGDIAKQYGPAEHMTGPFGRLLLEQCGLDHADGSTDIVLLDNATGTGVVLVVAGDIQPSMLKAVQERAEKHGWTGTRTQVVDAMNMDLPSDHFTHVVSSFALVVLPDPRAALAEIRRVLRPAGVAGFTIWKSVGWFDVARAAVERIPGAPPRFPSFQEFSASFAKAAGAVRADHDQWIVPAFFEERIREAGFGDVRTEVRENRTRYEDAEACVRVFAPLMNFALATTWSAEERERVEGQFGKTLLEW</sequence>
<gene>
    <name evidence="2" type="primary">B2HHI1</name>
</gene>
<dbReference type="GO" id="GO:0008757">
    <property type="term" value="F:S-adenosylmethionine-dependent methyltransferase activity"/>
    <property type="evidence" value="ECO:0007669"/>
    <property type="project" value="InterPro"/>
</dbReference>
<evidence type="ECO:0000259" key="1">
    <source>
        <dbReference type="Pfam" id="PF08241"/>
    </source>
</evidence>
<dbReference type="PANTHER" id="PTHR43591:SF24">
    <property type="entry name" value="2-METHOXY-6-POLYPRENYL-1,4-BENZOQUINOL METHYLASE, MITOCHONDRIAL"/>
    <property type="match status" value="1"/>
</dbReference>
<proteinExistence type="predicted"/>
<dbReference type="PANTHER" id="PTHR43591">
    <property type="entry name" value="METHYLTRANSFERASE"/>
    <property type="match status" value="1"/>
</dbReference>
<dbReference type="CDD" id="cd02440">
    <property type="entry name" value="AdoMet_MTases"/>
    <property type="match status" value="1"/>
</dbReference>
<protein>
    <submittedName>
        <fullName evidence="2">Methyltransf_11 domain-containing protein</fullName>
    </submittedName>
</protein>
<dbReference type="AlphaFoldDB" id="A0A5K1JU11"/>